<evidence type="ECO:0000256" key="2">
    <source>
        <dbReference type="SAM" id="MobiDB-lite"/>
    </source>
</evidence>
<gene>
    <name evidence="3" type="ORF">HII31_07214</name>
</gene>
<keyword evidence="4" id="KW-1185">Reference proteome</keyword>
<reference evidence="3" key="1">
    <citation type="submission" date="2020-04" db="EMBL/GenBank/DDBJ databases">
        <title>Draft genome resource of the tomato pathogen Pseudocercospora fuligena.</title>
        <authorList>
            <person name="Zaccaron A."/>
        </authorList>
    </citation>
    <scope>NUCLEOTIDE SEQUENCE</scope>
    <source>
        <strain evidence="3">PF001</strain>
    </source>
</reference>
<organism evidence="3 4">
    <name type="scientific">Pseudocercospora fuligena</name>
    <dbReference type="NCBI Taxonomy" id="685502"/>
    <lineage>
        <taxon>Eukaryota</taxon>
        <taxon>Fungi</taxon>
        <taxon>Dikarya</taxon>
        <taxon>Ascomycota</taxon>
        <taxon>Pezizomycotina</taxon>
        <taxon>Dothideomycetes</taxon>
        <taxon>Dothideomycetidae</taxon>
        <taxon>Mycosphaerellales</taxon>
        <taxon>Mycosphaerellaceae</taxon>
        <taxon>Pseudocercospora</taxon>
    </lineage>
</organism>
<protein>
    <submittedName>
        <fullName evidence="3">Uncharacterized protein</fullName>
    </submittedName>
</protein>
<dbReference type="Proteomes" id="UP000660729">
    <property type="component" value="Unassembled WGS sequence"/>
</dbReference>
<evidence type="ECO:0000256" key="1">
    <source>
        <dbReference type="SAM" id="Coils"/>
    </source>
</evidence>
<feature type="compositionally biased region" description="Polar residues" evidence="2">
    <location>
        <begin position="82"/>
        <end position="91"/>
    </location>
</feature>
<feature type="coiled-coil region" evidence="1">
    <location>
        <begin position="155"/>
        <end position="182"/>
    </location>
</feature>
<name>A0A8H6VII5_9PEZI</name>
<evidence type="ECO:0000313" key="4">
    <source>
        <dbReference type="Proteomes" id="UP000660729"/>
    </source>
</evidence>
<dbReference type="EMBL" id="JABCIY010000157">
    <property type="protein sequence ID" value="KAF7191712.1"/>
    <property type="molecule type" value="Genomic_DNA"/>
</dbReference>
<dbReference type="OrthoDB" id="3643593at2759"/>
<proteinExistence type="predicted"/>
<keyword evidence="1" id="KW-0175">Coiled coil</keyword>
<evidence type="ECO:0000313" key="3">
    <source>
        <dbReference type="EMBL" id="KAF7191712.1"/>
    </source>
</evidence>
<sequence>MELIGYFDIRKWVRDQGTKKQSTTSSLESHAGQKRRHSGDALMAKDASKDALAEDVVMNDRPTSAPSACNQRSSEEPPSSLPVASSKQQPSTAELQALNDRLRTEIQELTAKCKTSIQRTVNQGKLIRRLKAEASEASYLAHSQEQRIAGLVADLNGRDQRIRELQAKLIGLEDQNEQLGDTVRLLQRSTFDTLDSARWMPMTDSTVNAEFSKIRTAINKLAKKYAATSFHFEKCNNEELLEIRKELSSFVKFDSDGIAVLEELNKISHGPRLCLTALLSHAAHTYLIKDPFFLWSSDESLSKVYTAVEDYDVRGANIWRSDTLRLLNPRHISNTAAGDVQDKHIEAGIRDAAERCFQALGKNTLAVLISGTNPDADRQFHEEIVQVFFQTGQFALKLWCERPITGCLALKQFADGTTFEASSEILQLHNLHKHVDDPEDERYHSFDGRRPKIYCHPAVNRWGTHEGKGYEHHRILEKAVVWLDTPEG</sequence>
<feature type="region of interest" description="Disordered" evidence="2">
    <location>
        <begin position="15"/>
        <end position="91"/>
    </location>
</feature>
<dbReference type="AlphaFoldDB" id="A0A8H6VII5"/>
<comment type="caution">
    <text evidence="3">The sequence shown here is derived from an EMBL/GenBank/DDBJ whole genome shotgun (WGS) entry which is preliminary data.</text>
</comment>
<feature type="compositionally biased region" description="Polar residues" evidence="2">
    <location>
        <begin position="19"/>
        <end position="28"/>
    </location>
</feature>
<feature type="coiled-coil region" evidence="1">
    <location>
        <begin position="92"/>
        <end position="119"/>
    </location>
</feature>
<accession>A0A8H6VII5</accession>
<feature type="compositionally biased region" description="Polar residues" evidence="2">
    <location>
        <begin position="61"/>
        <end position="72"/>
    </location>
</feature>